<evidence type="ECO:0000256" key="1">
    <source>
        <dbReference type="SAM" id="Phobius"/>
    </source>
</evidence>
<keyword evidence="1" id="KW-1133">Transmembrane helix</keyword>
<sequence>MMNLTMMTILTSLLVLSSCSMMTNSMRCVSALMILESMTLCMLVAVLFFLNMTSNVQLILLLLCVAVLEAAIGLSVMINIVRANGNDMVSFMQSTQS</sequence>
<feature type="transmembrane region" description="Helical" evidence="1">
    <location>
        <begin position="31"/>
        <end position="51"/>
    </location>
</feature>
<evidence type="ECO:0000256" key="2">
    <source>
        <dbReference type="SAM" id="SignalP"/>
    </source>
</evidence>
<protein>
    <submittedName>
        <fullName evidence="3">NADH dehydrogenase subunit 4L</fullName>
    </submittedName>
</protein>
<accession>A0A1W6Q5G5</accession>
<dbReference type="AlphaFoldDB" id="A0A1W6Q5G5"/>
<reference evidence="3" key="1">
    <citation type="submission" date="2016-11" db="EMBL/GenBank/DDBJ databases">
        <title>The complete mitochondrial genome of Cerion tridentatum costellata Pilsbry, 1946 (Gastropoda: Stylommatophora: Cerionidae).</title>
        <authorList>
            <person name="Harasewych M.G."/>
            <person name="Gonzalez V.L."/>
            <person name="Windsor A.M."/>
            <person name="Halloran M."/>
        </authorList>
    </citation>
    <scope>NUCLEOTIDE SEQUENCE</scope>
</reference>
<proteinExistence type="predicted"/>
<keyword evidence="1" id="KW-0472">Membrane</keyword>
<evidence type="ECO:0000313" key="3">
    <source>
        <dbReference type="EMBL" id="ARO34991.1"/>
    </source>
</evidence>
<name>A0A1W6Q5G5_9EUPU</name>
<organism evidence="3">
    <name type="scientific">Cerion tridentatum costellata</name>
    <dbReference type="NCBI Taxonomy" id="1108932"/>
    <lineage>
        <taxon>Eukaryota</taxon>
        <taxon>Metazoa</taxon>
        <taxon>Spiralia</taxon>
        <taxon>Lophotrochozoa</taxon>
        <taxon>Mollusca</taxon>
        <taxon>Gastropoda</taxon>
        <taxon>Heterobranchia</taxon>
        <taxon>Euthyneura</taxon>
        <taxon>Panpulmonata</taxon>
        <taxon>Eupulmonata</taxon>
        <taxon>Stylommatophora</taxon>
        <taxon>Helicina</taxon>
        <taxon>Urocoptoidea</taxon>
        <taxon>Cerionidae</taxon>
        <taxon>Cerion</taxon>
    </lineage>
</organism>
<feature type="chain" id="PRO_5012461775" evidence="2">
    <location>
        <begin position="26"/>
        <end position="97"/>
    </location>
</feature>
<keyword evidence="3" id="KW-0496">Mitochondrion</keyword>
<feature type="transmembrane region" description="Helical" evidence="1">
    <location>
        <begin position="58"/>
        <end position="81"/>
    </location>
</feature>
<feature type="signal peptide" evidence="2">
    <location>
        <begin position="1"/>
        <end position="25"/>
    </location>
</feature>
<gene>
    <name evidence="3" type="primary">ND4L</name>
</gene>
<keyword evidence="2" id="KW-0732">Signal</keyword>
<dbReference type="Gene3D" id="1.10.287.3510">
    <property type="match status" value="1"/>
</dbReference>
<keyword evidence="1" id="KW-0812">Transmembrane</keyword>
<dbReference type="EMBL" id="KY249249">
    <property type="protein sequence ID" value="ARO34991.1"/>
    <property type="molecule type" value="Genomic_DNA"/>
</dbReference>
<geneLocation type="mitochondrion" evidence="3"/>